<dbReference type="SUPFAM" id="SSF103506">
    <property type="entry name" value="Mitochondrial carrier"/>
    <property type="match status" value="1"/>
</dbReference>
<sequence>MAQKKGGVLNLYRGFNATLLRNIPGSVTYFTSYEVFCNILSPISFFTSPTNEKSKSMVITAGGFAGIVFWVTIFPFDVIKSHIQSFSPSSSSKPPTIREVATKLYTQRGIRGFFVGLSPALLRGFPTNGLSFLAFETCREWLE</sequence>
<keyword evidence="3 10" id="KW-0813">Transport</keyword>
<keyword evidence="8 9" id="KW-0472">Membrane</keyword>
<evidence type="ECO:0000256" key="8">
    <source>
        <dbReference type="ARBA" id="ARBA00023136"/>
    </source>
</evidence>
<evidence type="ECO:0000256" key="7">
    <source>
        <dbReference type="ARBA" id="ARBA00023128"/>
    </source>
</evidence>
<protein>
    <recommendedName>
        <fullName evidence="13">Mitochondrial carrier protein</fullName>
    </recommendedName>
</protein>
<dbReference type="Gene3D" id="1.50.40.10">
    <property type="entry name" value="Mitochondrial carrier domain"/>
    <property type="match status" value="1"/>
</dbReference>
<organism evidence="12">
    <name type="scientific">Paramoeba aestuarina</name>
    <dbReference type="NCBI Taxonomy" id="180227"/>
    <lineage>
        <taxon>Eukaryota</taxon>
        <taxon>Amoebozoa</taxon>
        <taxon>Discosea</taxon>
        <taxon>Flabellinia</taxon>
        <taxon>Dactylopodida</taxon>
        <taxon>Paramoebidae</taxon>
        <taxon>Paramoeba</taxon>
    </lineage>
</organism>
<evidence type="ECO:0000256" key="10">
    <source>
        <dbReference type="RuleBase" id="RU000488"/>
    </source>
</evidence>
<dbReference type="InterPro" id="IPR018108">
    <property type="entry name" value="MCP_transmembrane"/>
</dbReference>
<evidence type="ECO:0000256" key="9">
    <source>
        <dbReference type="PROSITE-ProRule" id="PRU00282"/>
    </source>
</evidence>
<dbReference type="GO" id="GO:0006839">
    <property type="term" value="P:mitochondrial transport"/>
    <property type="evidence" value="ECO:0007669"/>
    <property type="project" value="TreeGrafter"/>
</dbReference>
<proteinExistence type="inferred from homology"/>
<name>A0A7S4NQR2_9EUKA</name>
<evidence type="ECO:0000313" key="12">
    <source>
        <dbReference type="EMBL" id="CAE2301427.1"/>
    </source>
</evidence>
<evidence type="ECO:0000256" key="1">
    <source>
        <dbReference type="ARBA" id="ARBA00004225"/>
    </source>
</evidence>
<dbReference type="GO" id="GO:0031966">
    <property type="term" value="C:mitochondrial membrane"/>
    <property type="evidence" value="ECO:0007669"/>
    <property type="project" value="UniProtKB-SubCell"/>
</dbReference>
<comment type="subcellular location">
    <subcellularLocation>
        <location evidence="1">Mitochondrion membrane</location>
        <topology evidence="1">Multi-pass membrane protein</topology>
    </subcellularLocation>
</comment>
<evidence type="ECO:0000256" key="2">
    <source>
        <dbReference type="ARBA" id="ARBA00006375"/>
    </source>
</evidence>
<evidence type="ECO:0000256" key="4">
    <source>
        <dbReference type="ARBA" id="ARBA00022692"/>
    </source>
</evidence>
<dbReference type="EMBL" id="HBKR01014272">
    <property type="protein sequence ID" value="CAE2301427.1"/>
    <property type="molecule type" value="Transcribed_RNA"/>
</dbReference>
<evidence type="ECO:0000256" key="5">
    <source>
        <dbReference type="ARBA" id="ARBA00022737"/>
    </source>
</evidence>
<evidence type="ECO:0008006" key="13">
    <source>
        <dbReference type="Google" id="ProtNLM"/>
    </source>
</evidence>
<keyword evidence="4 9" id="KW-0812">Transmembrane</keyword>
<keyword evidence="6 11" id="KW-1133">Transmembrane helix</keyword>
<dbReference type="GO" id="GO:0015227">
    <property type="term" value="F:O-acyl-L-carnitine transmembrane transporter activity"/>
    <property type="evidence" value="ECO:0007669"/>
    <property type="project" value="TreeGrafter"/>
</dbReference>
<dbReference type="Pfam" id="PF00153">
    <property type="entry name" value="Mito_carr"/>
    <property type="match status" value="2"/>
</dbReference>
<dbReference type="InterPro" id="IPR050567">
    <property type="entry name" value="Mitochondrial_Carrier"/>
</dbReference>
<dbReference type="GO" id="GO:1902603">
    <property type="term" value="P:carnitine transmembrane transport"/>
    <property type="evidence" value="ECO:0007669"/>
    <property type="project" value="TreeGrafter"/>
</dbReference>
<feature type="transmembrane region" description="Helical" evidence="11">
    <location>
        <begin position="57"/>
        <end position="79"/>
    </location>
</feature>
<evidence type="ECO:0000256" key="3">
    <source>
        <dbReference type="ARBA" id="ARBA00022448"/>
    </source>
</evidence>
<dbReference type="PANTHER" id="PTHR45624">
    <property type="entry name" value="MITOCHONDRIAL BASIC AMINO ACIDS TRANSPORTER-RELATED"/>
    <property type="match status" value="1"/>
</dbReference>
<feature type="repeat" description="Solcar" evidence="9">
    <location>
        <begin position="1"/>
        <end position="39"/>
    </location>
</feature>
<evidence type="ECO:0000256" key="6">
    <source>
        <dbReference type="ARBA" id="ARBA00022989"/>
    </source>
</evidence>
<gene>
    <name evidence="12" type="ORF">NAES01612_LOCUS9448</name>
</gene>
<evidence type="ECO:0000256" key="11">
    <source>
        <dbReference type="SAM" id="Phobius"/>
    </source>
</evidence>
<comment type="similarity">
    <text evidence="2 10">Belongs to the mitochondrial carrier (TC 2.A.29) family.</text>
</comment>
<reference evidence="12" key="1">
    <citation type="submission" date="2021-01" db="EMBL/GenBank/DDBJ databases">
        <authorList>
            <person name="Corre E."/>
            <person name="Pelletier E."/>
            <person name="Niang G."/>
            <person name="Scheremetjew M."/>
            <person name="Finn R."/>
            <person name="Kale V."/>
            <person name="Holt S."/>
            <person name="Cochrane G."/>
            <person name="Meng A."/>
            <person name="Brown T."/>
            <person name="Cohen L."/>
        </authorList>
    </citation>
    <scope>NUCLEOTIDE SEQUENCE</scope>
    <source>
        <strain evidence="12">SoJaBio B1-5/56/2</strain>
    </source>
</reference>
<dbReference type="PROSITE" id="PS50920">
    <property type="entry name" value="SOLCAR"/>
    <property type="match status" value="2"/>
</dbReference>
<dbReference type="PANTHER" id="PTHR45624:SF4">
    <property type="entry name" value="CONGESTED-LIKE TRACHEA PROTEIN-RELATED"/>
    <property type="match status" value="1"/>
</dbReference>
<dbReference type="InterPro" id="IPR023395">
    <property type="entry name" value="MCP_dom_sf"/>
</dbReference>
<feature type="repeat" description="Solcar" evidence="9">
    <location>
        <begin position="53"/>
        <end position="141"/>
    </location>
</feature>
<dbReference type="AlphaFoldDB" id="A0A7S4NQR2"/>
<keyword evidence="7" id="KW-0496">Mitochondrion</keyword>
<accession>A0A7S4NQR2</accession>
<keyword evidence="5" id="KW-0677">Repeat</keyword>